<dbReference type="RefSeq" id="WP_144075557.1">
    <property type="nucleotide sequence ID" value="NZ_CP076128.1"/>
</dbReference>
<evidence type="ECO:0000313" key="1">
    <source>
        <dbReference type="EMBL" id="QWG08181.1"/>
    </source>
</evidence>
<sequence>MRKRKNYPGELREIGTKDYSLILGNLMNYRNQLMRETEEQKMGLIFSKVSEKLKEIGCLRASNSVKNRAGRKKLGLYQEITSKKKEEVIEIINKNWHEAKQKHDAIKTRNKKLALEKQNIETVDV</sequence>
<name>A0ABX8GY07_9BACT</name>
<dbReference type="EMBL" id="CP076128">
    <property type="protein sequence ID" value="QWG08181.1"/>
    <property type="molecule type" value="Genomic_DNA"/>
</dbReference>
<evidence type="ECO:0000313" key="2">
    <source>
        <dbReference type="Proteomes" id="UP000682802"/>
    </source>
</evidence>
<reference evidence="1 2" key="1">
    <citation type="submission" date="2021-05" db="EMBL/GenBank/DDBJ databases">
        <title>Comparative genomic studies on the polysaccharide-degrading batcterial strains of the Flammeovirga genus.</title>
        <authorList>
            <person name="Zewei F."/>
            <person name="Zheng Z."/>
            <person name="Yu L."/>
            <person name="Ruyue G."/>
            <person name="Yanhong M."/>
            <person name="Yuanyuan C."/>
            <person name="Jingyan G."/>
            <person name="Wenjun H."/>
        </authorList>
    </citation>
    <scope>NUCLEOTIDE SEQUENCE [LARGE SCALE GENOMIC DNA]</scope>
    <source>
        <strain evidence="1 2">YS10</strain>
    </source>
</reference>
<accession>A0ABX8GY07</accession>
<keyword evidence="2" id="KW-1185">Reference proteome</keyword>
<dbReference type="Proteomes" id="UP000682802">
    <property type="component" value="Chromosome 1"/>
</dbReference>
<proteinExistence type="predicted"/>
<gene>
    <name evidence="1" type="ORF">KM029_04375</name>
</gene>
<organism evidence="1 2">
    <name type="scientific">Flammeovirga kamogawensis</name>
    <dbReference type="NCBI Taxonomy" id="373891"/>
    <lineage>
        <taxon>Bacteria</taxon>
        <taxon>Pseudomonadati</taxon>
        <taxon>Bacteroidota</taxon>
        <taxon>Cytophagia</taxon>
        <taxon>Cytophagales</taxon>
        <taxon>Flammeovirgaceae</taxon>
        <taxon>Flammeovirga</taxon>
    </lineage>
</organism>
<protein>
    <submittedName>
        <fullName evidence="1">Uncharacterized protein</fullName>
    </submittedName>
</protein>